<sequence>MTEKLSELASEFGSPKINKERFPCYGSWHEFSLKFNLLRNDFQMKLDEYSKLVEKHEETKRFYYKCLEGLQPVFKAYVFADPSNETHRESTLDRAWSHLKPNREKPNKNEESEESESEVSENGEPSPQQRLEEIRQERMKKESRKKIIERLKEDYPDRYKDFKFKEKKDTKKKY</sequence>
<proteinExistence type="predicted"/>
<feature type="compositionally biased region" description="Acidic residues" evidence="1">
    <location>
        <begin position="111"/>
        <end position="121"/>
    </location>
</feature>
<dbReference type="EMBL" id="OU015568">
    <property type="protein sequence ID" value="CAG5076636.1"/>
    <property type="molecule type" value="Genomic_DNA"/>
</dbReference>
<protein>
    <submittedName>
        <fullName evidence="2">Oidioi.mRNA.OKI2018_I69.PAR.g8508.t1.cds</fullName>
    </submittedName>
</protein>
<feature type="compositionally biased region" description="Basic and acidic residues" evidence="1">
    <location>
        <begin position="130"/>
        <end position="146"/>
    </location>
</feature>
<organism evidence="2 3">
    <name type="scientific">Oikopleura dioica</name>
    <name type="common">Tunicate</name>
    <dbReference type="NCBI Taxonomy" id="34765"/>
    <lineage>
        <taxon>Eukaryota</taxon>
        <taxon>Metazoa</taxon>
        <taxon>Chordata</taxon>
        <taxon>Tunicata</taxon>
        <taxon>Appendicularia</taxon>
        <taxon>Copelata</taxon>
        <taxon>Oikopleuridae</taxon>
        <taxon>Oikopleura</taxon>
    </lineage>
</organism>
<evidence type="ECO:0000313" key="2">
    <source>
        <dbReference type="EMBL" id="CAG5076636.1"/>
    </source>
</evidence>
<gene>
    <name evidence="2" type="ORF">OKIOD_LOCUS66</name>
</gene>
<name>A0ABN7RHD0_OIKDI</name>
<accession>A0ABN7RHD0</accession>
<evidence type="ECO:0000256" key="1">
    <source>
        <dbReference type="SAM" id="MobiDB-lite"/>
    </source>
</evidence>
<feature type="region of interest" description="Disordered" evidence="1">
    <location>
        <begin position="89"/>
        <end position="146"/>
    </location>
</feature>
<feature type="compositionally biased region" description="Basic and acidic residues" evidence="1">
    <location>
        <begin position="89"/>
        <end position="110"/>
    </location>
</feature>
<dbReference type="Proteomes" id="UP001158576">
    <property type="component" value="Chromosome PAR"/>
</dbReference>
<evidence type="ECO:0000313" key="3">
    <source>
        <dbReference type="Proteomes" id="UP001158576"/>
    </source>
</evidence>
<keyword evidence="3" id="KW-1185">Reference proteome</keyword>
<reference evidence="2 3" key="1">
    <citation type="submission" date="2021-04" db="EMBL/GenBank/DDBJ databases">
        <authorList>
            <person name="Bliznina A."/>
        </authorList>
    </citation>
    <scope>NUCLEOTIDE SEQUENCE [LARGE SCALE GENOMIC DNA]</scope>
</reference>